<reference evidence="3" key="1">
    <citation type="submission" date="2016-10" db="EMBL/GenBank/DDBJ databases">
        <authorList>
            <person name="Varghese N."/>
            <person name="Submissions S."/>
        </authorList>
    </citation>
    <scope>NUCLEOTIDE SEQUENCE [LARGE SCALE GENOMIC DNA]</scope>
    <source>
        <strain evidence="3">CGMCC 1.10971</strain>
    </source>
</reference>
<dbReference type="Proteomes" id="UP000198623">
    <property type="component" value="Unassembled WGS sequence"/>
</dbReference>
<keyword evidence="3" id="KW-1185">Reference proteome</keyword>
<keyword evidence="1" id="KW-0812">Transmembrane</keyword>
<evidence type="ECO:0000313" key="3">
    <source>
        <dbReference type="Proteomes" id="UP000198623"/>
    </source>
</evidence>
<keyword evidence="1" id="KW-0472">Membrane</keyword>
<dbReference type="OrthoDB" id="6105601at2"/>
<feature type="transmembrane region" description="Helical" evidence="1">
    <location>
        <begin position="38"/>
        <end position="60"/>
    </location>
</feature>
<dbReference type="EMBL" id="FOOU01000007">
    <property type="protein sequence ID" value="SFG49048.1"/>
    <property type="molecule type" value="Genomic_DNA"/>
</dbReference>
<evidence type="ECO:0000256" key="1">
    <source>
        <dbReference type="SAM" id="Phobius"/>
    </source>
</evidence>
<dbReference type="STRING" id="1045558.SAMN05216175_107158"/>
<gene>
    <name evidence="2" type="ORF">SAMN05216175_107158</name>
</gene>
<organism evidence="2 3">
    <name type="scientific">Neptunomonas qingdaonensis</name>
    <dbReference type="NCBI Taxonomy" id="1045558"/>
    <lineage>
        <taxon>Bacteria</taxon>
        <taxon>Pseudomonadati</taxon>
        <taxon>Pseudomonadota</taxon>
        <taxon>Gammaproteobacteria</taxon>
        <taxon>Oceanospirillales</taxon>
        <taxon>Oceanospirillaceae</taxon>
        <taxon>Neptunomonas</taxon>
    </lineage>
</organism>
<sequence>MKSISAILIFCFITSIAGCGTIIHPERKGQINGRLDSSIVLLDAIGLLFFFVPGVIAFAVDFSNGTIYLPGGRRASLSHEELDAISSTGKIDMQALDSIVQKQAGSSVLPNGEDLQAIHLSSVDQLPRELVANR</sequence>
<protein>
    <submittedName>
        <fullName evidence="2">Uncharacterized protein</fullName>
    </submittedName>
</protein>
<evidence type="ECO:0000313" key="2">
    <source>
        <dbReference type="EMBL" id="SFG49048.1"/>
    </source>
</evidence>
<accession>A0A1I2S8B9</accession>
<dbReference type="RefSeq" id="WP_090728361.1">
    <property type="nucleotide sequence ID" value="NZ_FOOU01000007.1"/>
</dbReference>
<name>A0A1I2S8B9_9GAMM</name>
<dbReference type="AlphaFoldDB" id="A0A1I2S8B9"/>
<dbReference type="PROSITE" id="PS51257">
    <property type="entry name" value="PROKAR_LIPOPROTEIN"/>
    <property type="match status" value="1"/>
</dbReference>
<keyword evidence="1" id="KW-1133">Transmembrane helix</keyword>
<proteinExistence type="predicted"/>